<accession>A0ACC1BFW1</accession>
<evidence type="ECO:0000313" key="2">
    <source>
        <dbReference type="Proteomes" id="UP001164250"/>
    </source>
</evidence>
<name>A0ACC1BFW1_9ROSI</name>
<evidence type="ECO:0000313" key="1">
    <source>
        <dbReference type="EMBL" id="KAJ0097733.1"/>
    </source>
</evidence>
<comment type="caution">
    <text evidence="1">The sequence shown here is derived from an EMBL/GenBank/DDBJ whole genome shotgun (WGS) entry which is preliminary data.</text>
</comment>
<keyword evidence="2" id="KW-1185">Reference proteome</keyword>
<proteinExistence type="predicted"/>
<organism evidence="1 2">
    <name type="scientific">Pistacia atlantica</name>
    <dbReference type="NCBI Taxonomy" id="434234"/>
    <lineage>
        <taxon>Eukaryota</taxon>
        <taxon>Viridiplantae</taxon>
        <taxon>Streptophyta</taxon>
        <taxon>Embryophyta</taxon>
        <taxon>Tracheophyta</taxon>
        <taxon>Spermatophyta</taxon>
        <taxon>Magnoliopsida</taxon>
        <taxon>eudicotyledons</taxon>
        <taxon>Gunneridae</taxon>
        <taxon>Pentapetalae</taxon>
        <taxon>rosids</taxon>
        <taxon>malvids</taxon>
        <taxon>Sapindales</taxon>
        <taxon>Anacardiaceae</taxon>
        <taxon>Pistacia</taxon>
    </lineage>
</organism>
<dbReference type="Proteomes" id="UP001164250">
    <property type="component" value="Chromosome 5"/>
</dbReference>
<sequence length="151" mass="16740">MSATICNSNLILLLHKTNSNTPSCSAKSSKSEETIPSWAKPGSEEPPPWAREEAKDYSSQQGFEIPFYVYLLASTITAIAAIGSIFEYVNQKPVFGILNSDSIFMLHCLDSLRLLASPLLLFFGSNLFKLLTRKLKIKTGEMVICNIKFSL</sequence>
<reference evidence="2" key="1">
    <citation type="journal article" date="2023" name="G3 (Bethesda)">
        <title>Genome assembly and association tests identify interacting loci associated with vigor, precocity, and sex in interspecific pistachio rootstocks.</title>
        <authorList>
            <person name="Palmer W."/>
            <person name="Jacygrad E."/>
            <person name="Sagayaradj S."/>
            <person name="Cavanaugh K."/>
            <person name="Han R."/>
            <person name="Bertier L."/>
            <person name="Beede B."/>
            <person name="Kafkas S."/>
            <person name="Golino D."/>
            <person name="Preece J."/>
            <person name="Michelmore R."/>
        </authorList>
    </citation>
    <scope>NUCLEOTIDE SEQUENCE [LARGE SCALE GENOMIC DNA]</scope>
</reference>
<dbReference type="EMBL" id="CM047901">
    <property type="protein sequence ID" value="KAJ0097733.1"/>
    <property type="molecule type" value="Genomic_DNA"/>
</dbReference>
<protein>
    <submittedName>
        <fullName evidence="1">Uncharacterized protein</fullName>
    </submittedName>
</protein>
<gene>
    <name evidence="1" type="ORF">Patl1_29338</name>
</gene>